<reference evidence="2 3" key="1">
    <citation type="submission" date="2024-02" db="EMBL/GenBank/DDBJ databases">
        <authorList>
            <person name="Chen Y."/>
            <person name="Shah S."/>
            <person name="Dougan E. K."/>
            <person name="Thang M."/>
            <person name="Chan C."/>
        </authorList>
    </citation>
    <scope>NUCLEOTIDE SEQUENCE [LARGE SCALE GENOMIC DNA]</scope>
</reference>
<sequence length="1016" mass="110753">MHCLFGDLEGAVLLDQIFKTVIRSELSRPIQESTCEAYKARIYKEGLSQLASGVANPSYRSEYESFVFKNSYFFRKWNPFSTTLSFVHTLEKYGLWNEFSSWSRSNVDFLENKMEPAHVLPLMHTIVLNLENEMKKWYPKENVVPTCSSKGERRLKWIFEKYTPDVSRSVNLLSLPMGTSAAFKKQFVSFVESLAKDEKREKTVLDDIISALQFVIDSVGAAHVKQPKKKQRTVAGQGTTPRSAEATLKGMGFCLSMFLEFAFEGTTTVNGKCFKSYSALRPELQQVMLAAQETFSTEASDGKEVDAIELATLLTESFVDKPLQEFVKGKLHLPLMLHPATQVTLTEFSSLASSENASAATAIRTLTDAFAFVQSKLEEHFPFAWVMFASDVSEVLIYRGHFIEGSDQVFQNKRDCVDDVTSLRLRYLMLILKEIVTKVQNVSPAAKNIIAQLGGLDVKSTDFICLCTCDLLMSSSDWASTWSFMLRESQSFEHMCDSMLEKFGLSRDAILKTSKETSSAKTATAAAAATVSRIHTESAVNPKPATADGGDASGADIDGLKTNADGDDRAANAAAAAAHKASISSFSGTELTAVPLSMVNCFADEQADSGKTFLAASHEASILGLEKASFSAGFLKMLQSKLEAALWSMHLSLDTHEGKEIVVNLASKRMETYVKYPIDSKLVLPYIGKVTQVKTSTSLPFVTLFGVNFYIDEMKNADVLLPAWTCKTVTRADIAYFKLEKSFYRLALITDPSSSTLHDLEVHLSPDGRECPEAFGEHAAWMPSWAQSKRTFTVYSEISSLVPLADAESKVQRELELQRQRAEKSARSQIDAFLKKSRESTNEAGTTKPGKKKTGGGRGKAGSGSAAATSIEGLAESLLGDGLPEEREARIKALESIVETSGKLESIVTGVKEKITTPTKVGITKMASDEARVSASARTKAMKELLAAAKASEGGGSRKGIEDTGADALSAAAVGLAAAKAVAEKESSGSAQKKDKSKGNKQTSCDLVKAGKHLLK</sequence>
<feature type="region of interest" description="Disordered" evidence="1">
    <location>
        <begin position="984"/>
        <end position="1016"/>
    </location>
</feature>
<evidence type="ECO:0000313" key="2">
    <source>
        <dbReference type="EMBL" id="CAK9056029.1"/>
    </source>
</evidence>
<proteinExistence type="predicted"/>
<gene>
    <name evidence="2" type="ORF">SCF082_LOCUS30230</name>
</gene>
<accession>A0ABP0MZ70</accession>
<comment type="caution">
    <text evidence="2">The sequence shown here is derived from an EMBL/GenBank/DDBJ whole genome shotgun (WGS) entry which is preliminary data.</text>
</comment>
<name>A0ABP0MZ70_9DINO</name>
<keyword evidence="3" id="KW-1185">Reference proteome</keyword>
<feature type="region of interest" description="Disordered" evidence="1">
    <location>
        <begin position="820"/>
        <end position="867"/>
    </location>
</feature>
<dbReference type="Proteomes" id="UP001642464">
    <property type="component" value="Unassembled WGS sequence"/>
</dbReference>
<evidence type="ECO:0000256" key="1">
    <source>
        <dbReference type="SAM" id="MobiDB-lite"/>
    </source>
</evidence>
<dbReference type="EMBL" id="CAXAMM010024803">
    <property type="protein sequence ID" value="CAK9056029.1"/>
    <property type="molecule type" value="Genomic_DNA"/>
</dbReference>
<protein>
    <submittedName>
        <fullName evidence="2">Uncharacterized protein</fullName>
    </submittedName>
</protein>
<organism evidence="2 3">
    <name type="scientific">Durusdinium trenchii</name>
    <dbReference type="NCBI Taxonomy" id="1381693"/>
    <lineage>
        <taxon>Eukaryota</taxon>
        <taxon>Sar</taxon>
        <taxon>Alveolata</taxon>
        <taxon>Dinophyceae</taxon>
        <taxon>Suessiales</taxon>
        <taxon>Symbiodiniaceae</taxon>
        <taxon>Durusdinium</taxon>
    </lineage>
</organism>
<evidence type="ECO:0000313" key="3">
    <source>
        <dbReference type="Proteomes" id="UP001642464"/>
    </source>
</evidence>
<feature type="compositionally biased region" description="Basic and acidic residues" evidence="1">
    <location>
        <begin position="984"/>
        <end position="998"/>
    </location>
</feature>